<dbReference type="InterPro" id="IPR020845">
    <property type="entry name" value="AMP-binding_CS"/>
</dbReference>
<evidence type="ECO:0000256" key="3">
    <source>
        <dbReference type="ARBA" id="ARBA00022553"/>
    </source>
</evidence>
<dbReference type="Gene3D" id="3.40.50.12780">
    <property type="entry name" value="N-terminal domain of ligase-like"/>
    <property type="match status" value="1"/>
</dbReference>
<gene>
    <name evidence="6" type="ORF">GCM10022233_56280</name>
</gene>
<dbReference type="Pfam" id="PF00975">
    <property type="entry name" value="Thioesterase"/>
    <property type="match status" value="1"/>
</dbReference>
<dbReference type="SMART" id="SM00824">
    <property type="entry name" value="PKS_TE"/>
    <property type="match status" value="1"/>
</dbReference>
<feature type="region of interest" description="Disordered" evidence="4">
    <location>
        <begin position="1653"/>
        <end position="1693"/>
    </location>
</feature>
<dbReference type="Pfam" id="PF13193">
    <property type="entry name" value="AMP-binding_C"/>
    <property type="match status" value="1"/>
</dbReference>
<dbReference type="Gene3D" id="3.30.559.30">
    <property type="entry name" value="Nonribosomal peptide synthetase, condensation domain"/>
    <property type="match status" value="2"/>
</dbReference>
<evidence type="ECO:0000256" key="4">
    <source>
        <dbReference type="SAM" id="MobiDB-lite"/>
    </source>
</evidence>
<dbReference type="InterPro" id="IPR001031">
    <property type="entry name" value="Thioesterase"/>
</dbReference>
<evidence type="ECO:0000256" key="2">
    <source>
        <dbReference type="ARBA" id="ARBA00022450"/>
    </source>
</evidence>
<sequence length="2231" mass="236573">MPRSLVEDVWPLSPLQEGLLFHAALDDRGGPDVYTVQAVLALDGPVDGARLRAAWEALVARHAALRACFRHVSGAQMVQVIAREVTLPWREEDVSDLPEAEATAVADRVAGEELGRRFDLAAAPLLRIALVKLAEDRHWMVLTSHHVLMDGWSMPVVMSELSALYAAGGDASGLPPTASYRDYLAWLNRQDKHRARDVWRAELAGLDDPTLVAPADLTRLPDSGFVLTDLSEELTAGLVSLARGHGLTLNTVVQGAWAVVLAQLAGRTDVVFGATVSGRPAELPGVESMVGLLINTLPVRVPLDGRQPAVEMLTALQERQAGLIAHQHLGLPEVQRLGGPGALFDTLVVYENFPHAPGKPGSQGLTMRPAKLSRDTAHYPFTLVVAPGDRLHIKLDHQLELFDRATTESVLGRLIRVLEQLVADPAVPVGRLAAVGGPERERVLREWNATEATVPSGSVPELIARQAARTPDAVALVDGKRTLTYAELDAGAARLASSLARRGVGRGDRVAVLMERSADLPTALLAIWRTGAAYVPVDVTDPAERITFLLKDSAPAAVLCTRSTRGSVPEDTPVAPLVLDDLAADPGEPPVVPLTADDIAYVMYTSGSTGTPKGVAVPHGAVAALAGDAGWDVRPDDAVLLHAPHAFDATLFEIWVPLVSGARVVVAEPGVVDALRIREEVAAGVTVLHLTAGTFRVLAEEAPECFSGLREVLTGGDVVPPQAVERVRQVCPGLRIRHLYGPTETTLCATWHLVEPGSPGTGTLPIGRPLAGRRVFVLDAFLQPVPAGVPGELYIAGEGVAHGYAGRAALTAERFVPEPYAQGRRMYRTGDLVRWTDDGELVFVGRADVQVKVRGFRVELGEVESALAAQPGVRQAVVAARDDGPGEKRLIGYVVADGQDLDPERVREQVAQVLPEYMVPAMVMAMVTLPVTANGKIDRKALPAPDFVSRSAGRAPQSETEQLMCTLFAEVLALDEVGAEDNFFELGGDSGLGMRLARRIREELDVDLPIRQLFSAPTPAGVARALAAKVRPVLRQIENRPDPLPVTAGQLRTWLLDRLAGDDHASPAHHALALRIHGALDRDALTAALGDVADRHEILRTTFPGTGRSVRQQVLEPAAGRPALRLTEAREEELPALLERATAHTFDLTRDVPWTHTLFALSDTDHVLHLLVHRMAADAQSTGVLMRDLAAAYGARRRGRAPERAPLPLQFADYALWERELLSGEQDRETLAWDEIQYWRGALEGAPQALDLPADRARPALPTRRAGSVPVELAAEAHARLARAAEPSGASAFTVVQAALALLLGRLGAADDVTVGTVLPRSDDEVELEGLIGAFARPLALRTDLSGDPTFSELLGRTHETAREARRRQDVPFARLLEALDLPPTPDRHPVFQVALDVRDEGEDPWDAWQLPGLNISRVDLGTDAMEFDLSLHLDETEDFDGAPGGLTGELRYATDLFDRDTAVTFAARLVRVLEQVADDPELRVADVDLLLDDTERRTALAFGNDTAAEPPETTIVEALAAQAEAGPDAIAVADAAGSLTYAQLDAAAKTLARRLTARGVRPEDVVAVDQTVGAGLVGAVAGVLKSGAAFRLVPGSDTDLGELRPAAVVTTAAGAGSWASVEGIPVLVTDTGGPVTGGFGVDGPVTGGPVLGGPATGEPEVGGSEVGGPARGEREAGGPVTGGPVTGSPGMGDSVTGGPATVELVTGEPATVAPSAKDTAPQPPLPGHPALLLPARDGAHAVVEHRTLAARAAHRAQTSPVAGVTLLDPRVPVESLITPLLATLTAGGTVRFGTPAADGPGADLVVTTGALLAERTAVAPSYAEILVADEEAHGTPAVTTRVTGHATPETGGTWMDTRLGAGTHPPVSGLPAGRPLPHTLAYVLDDRLRPVPTGVEGDLYVAGGTLARGYAGRPALTAELFVADPYRTGGRMLRTGKRARRDGEGVLSLRDRRVTPTTRPAGRAGSELDVLLPLRPEGSRKPLFCLHPSMGLSWSYAALLPYLPADLPVYGVQARGLAGPEELPHSIEEMAADYADEIRTLQPEGPYHLLGWSFGGMIAQAIACRLEELGEEVALLALLDAYPSSAGKSISRDRGVSREEQASTLMEQEIEVSAGVDARGNLGDRVLSRMQEVLGNMARFAPGHTPRRFGGDVLLFIAAHDRPEELPATEARASWAPYTGGAVEAHEIPIDHYRMLHPGNLPPVGRVLTQKLTASRPNEESANRSRTESE</sequence>
<dbReference type="NCBIfam" id="TIGR01733">
    <property type="entry name" value="AA-adenyl-dom"/>
    <property type="match status" value="1"/>
</dbReference>
<keyword evidence="7" id="KW-1185">Reference proteome</keyword>
<dbReference type="Pfam" id="PF00668">
    <property type="entry name" value="Condensation"/>
    <property type="match status" value="2"/>
</dbReference>
<evidence type="ECO:0000256" key="1">
    <source>
        <dbReference type="ARBA" id="ARBA00001957"/>
    </source>
</evidence>
<dbReference type="Gene3D" id="3.40.50.1820">
    <property type="entry name" value="alpha/beta hydrolase"/>
    <property type="match status" value="1"/>
</dbReference>
<dbReference type="PANTHER" id="PTHR45527">
    <property type="entry name" value="NONRIBOSOMAL PEPTIDE SYNTHETASE"/>
    <property type="match status" value="1"/>
</dbReference>
<dbReference type="PANTHER" id="PTHR45527:SF1">
    <property type="entry name" value="FATTY ACID SYNTHASE"/>
    <property type="match status" value="1"/>
</dbReference>
<dbReference type="InterPro" id="IPR020806">
    <property type="entry name" value="PKS_PP-bd"/>
</dbReference>
<dbReference type="PROSITE" id="PS00455">
    <property type="entry name" value="AMP_BINDING"/>
    <property type="match status" value="1"/>
</dbReference>
<dbReference type="InterPro" id="IPR010071">
    <property type="entry name" value="AA_adenyl_dom"/>
</dbReference>
<dbReference type="CDD" id="cd19543">
    <property type="entry name" value="DCL_NRPS"/>
    <property type="match status" value="1"/>
</dbReference>
<dbReference type="InterPro" id="IPR000873">
    <property type="entry name" value="AMP-dep_synth/lig_dom"/>
</dbReference>
<evidence type="ECO:0000313" key="6">
    <source>
        <dbReference type="EMBL" id="GAA4072014.1"/>
    </source>
</evidence>
<dbReference type="InterPro" id="IPR001242">
    <property type="entry name" value="Condensation_dom"/>
</dbReference>
<dbReference type="Gene3D" id="3.30.300.30">
    <property type="match status" value="1"/>
</dbReference>
<dbReference type="SUPFAM" id="SSF52777">
    <property type="entry name" value="CoA-dependent acyltransferases"/>
    <property type="match status" value="4"/>
</dbReference>
<dbReference type="CDD" id="cd19546">
    <property type="entry name" value="X-Domain_NRPS"/>
    <property type="match status" value="1"/>
</dbReference>
<comment type="caution">
    <text evidence="6">The sequence shown here is derived from an EMBL/GenBank/DDBJ whole genome shotgun (WGS) entry which is preliminary data.</text>
</comment>
<dbReference type="SMART" id="SM00823">
    <property type="entry name" value="PKS_PP"/>
    <property type="match status" value="1"/>
</dbReference>
<name>A0ABP7VPY3_9ACTN</name>
<dbReference type="InterPro" id="IPR029058">
    <property type="entry name" value="AB_hydrolase_fold"/>
</dbReference>
<feature type="region of interest" description="Disordered" evidence="4">
    <location>
        <begin position="2212"/>
        <end position="2231"/>
    </location>
</feature>
<protein>
    <recommendedName>
        <fullName evidence="5">Carrier domain-containing protein</fullName>
    </recommendedName>
</protein>
<dbReference type="Gene3D" id="3.40.50.980">
    <property type="match status" value="2"/>
</dbReference>
<evidence type="ECO:0000313" key="7">
    <source>
        <dbReference type="Proteomes" id="UP001499984"/>
    </source>
</evidence>
<dbReference type="InterPro" id="IPR042099">
    <property type="entry name" value="ANL_N_sf"/>
</dbReference>
<dbReference type="SUPFAM" id="SSF56801">
    <property type="entry name" value="Acetyl-CoA synthetase-like"/>
    <property type="match status" value="2"/>
</dbReference>
<organism evidence="6 7">
    <name type="scientific">Streptomyces shaanxiensis</name>
    <dbReference type="NCBI Taxonomy" id="653357"/>
    <lineage>
        <taxon>Bacteria</taxon>
        <taxon>Bacillati</taxon>
        <taxon>Actinomycetota</taxon>
        <taxon>Actinomycetes</taxon>
        <taxon>Kitasatosporales</taxon>
        <taxon>Streptomycetaceae</taxon>
        <taxon>Streptomyces</taxon>
    </lineage>
</organism>
<dbReference type="PROSITE" id="PS50075">
    <property type="entry name" value="CARRIER"/>
    <property type="match status" value="1"/>
</dbReference>
<dbReference type="InterPro" id="IPR025110">
    <property type="entry name" value="AMP-bd_C"/>
</dbReference>
<dbReference type="InterPro" id="IPR020802">
    <property type="entry name" value="TesA-like"/>
</dbReference>
<dbReference type="Gene3D" id="3.30.559.10">
    <property type="entry name" value="Chloramphenicol acetyltransferase-like domain"/>
    <property type="match status" value="2"/>
</dbReference>
<dbReference type="EMBL" id="BAAAZY010000013">
    <property type="protein sequence ID" value="GAA4072014.1"/>
    <property type="molecule type" value="Genomic_DNA"/>
</dbReference>
<proteinExistence type="predicted"/>
<dbReference type="Gene3D" id="1.10.1200.10">
    <property type="entry name" value="ACP-like"/>
    <property type="match status" value="1"/>
</dbReference>
<keyword evidence="2" id="KW-0596">Phosphopantetheine</keyword>
<accession>A0ABP7VPY3</accession>
<dbReference type="InterPro" id="IPR023213">
    <property type="entry name" value="CAT-like_dom_sf"/>
</dbReference>
<dbReference type="CDD" id="cd12117">
    <property type="entry name" value="A_NRPS_Srf_like"/>
    <property type="match status" value="1"/>
</dbReference>
<dbReference type="SUPFAM" id="SSF53474">
    <property type="entry name" value="alpha/beta-Hydrolases"/>
    <property type="match status" value="1"/>
</dbReference>
<dbReference type="Gene3D" id="2.30.38.10">
    <property type="entry name" value="Luciferase, Domain 3"/>
    <property type="match status" value="2"/>
</dbReference>
<dbReference type="InterPro" id="IPR036736">
    <property type="entry name" value="ACP-like_sf"/>
</dbReference>
<comment type="cofactor">
    <cofactor evidence="1">
        <name>pantetheine 4'-phosphate</name>
        <dbReference type="ChEBI" id="CHEBI:47942"/>
    </cofactor>
</comment>
<dbReference type="SUPFAM" id="SSF47336">
    <property type="entry name" value="ACP-like"/>
    <property type="match status" value="1"/>
</dbReference>
<evidence type="ECO:0000259" key="5">
    <source>
        <dbReference type="PROSITE" id="PS50075"/>
    </source>
</evidence>
<dbReference type="InterPro" id="IPR045851">
    <property type="entry name" value="AMP-bd_C_sf"/>
</dbReference>
<dbReference type="Pfam" id="PF00550">
    <property type="entry name" value="PP-binding"/>
    <property type="match status" value="1"/>
</dbReference>
<dbReference type="InterPro" id="IPR009081">
    <property type="entry name" value="PP-bd_ACP"/>
</dbReference>
<dbReference type="Pfam" id="PF00501">
    <property type="entry name" value="AMP-binding"/>
    <property type="match status" value="2"/>
</dbReference>
<reference evidence="7" key="1">
    <citation type="journal article" date="2019" name="Int. J. Syst. Evol. Microbiol.">
        <title>The Global Catalogue of Microorganisms (GCM) 10K type strain sequencing project: providing services to taxonomists for standard genome sequencing and annotation.</title>
        <authorList>
            <consortium name="The Broad Institute Genomics Platform"/>
            <consortium name="The Broad Institute Genome Sequencing Center for Infectious Disease"/>
            <person name="Wu L."/>
            <person name="Ma J."/>
        </authorList>
    </citation>
    <scope>NUCLEOTIDE SEQUENCE [LARGE SCALE GENOMIC DNA]</scope>
    <source>
        <strain evidence="7">JCM 16925</strain>
    </source>
</reference>
<dbReference type="Proteomes" id="UP001499984">
    <property type="component" value="Unassembled WGS sequence"/>
</dbReference>
<dbReference type="RefSeq" id="WP_345016548.1">
    <property type="nucleotide sequence ID" value="NZ_BAAAZY010000013.1"/>
</dbReference>
<keyword evidence="3" id="KW-0597">Phosphoprotein</keyword>
<feature type="compositionally biased region" description="Basic and acidic residues" evidence="4">
    <location>
        <begin position="2218"/>
        <end position="2231"/>
    </location>
</feature>
<feature type="domain" description="Carrier" evidence="5">
    <location>
        <begin position="955"/>
        <end position="1030"/>
    </location>
</feature>